<evidence type="ECO:0000313" key="1">
    <source>
        <dbReference type="EMBL" id="MCI26711.1"/>
    </source>
</evidence>
<proteinExistence type="predicted"/>
<keyword evidence="2" id="KW-1185">Reference proteome</keyword>
<evidence type="ECO:0000313" key="2">
    <source>
        <dbReference type="Proteomes" id="UP000265520"/>
    </source>
</evidence>
<dbReference type="PANTHER" id="PTHR48475">
    <property type="entry name" value="RIBONUCLEASE H"/>
    <property type="match status" value="1"/>
</dbReference>
<dbReference type="AlphaFoldDB" id="A0A392QQP7"/>
<organism evidence="1 2">
    <name type="scientific">Trifolium medium</name>
    <dbReference type="NCBI Taxonomy" id="97028"/>
    <lineage>
        <taxon>Eukaryota</taxon>
        <taxon>Viridiplantae</taxon>
        <taxon>Streptophyta</taxon>
        <taxon>Embryophyta</taxon>
        <taxon>Tracheophyta</taxon>
        <taxon>Spermatophyta</taxon>
        <taxon>Magnoliopsida</taxon>
        <taxon>eudicotyledons</taxon>
        <taxon>Gunneridae</taxon>
        <taxon>Pentapetalae</taxon>
        <taxon>rosids</taxon>
        <taxon>fabids</taxon>
        <taxon>Fabales</taxon>
        <taxon>Fabaceae</taxon>
        <taxon>Papilionoideae</taxon>
        <taxon>50 kb inversion clade</taxon>
        <taxon>NPAAA clade</taxon>
        <taxon>Hologalegina</taxon>
        <taxon>IRL clade</taxon>
        <taxon>Trifolieae</taxon>
        <taxon>Trifolium</taxon>
    </lineage>
</organism>
<sequence length="120" mass="14016">MGLEAAIDLRIKILEVEENQVADALATLSSMYKVRFHNEAPIITVERKDKPVVCTVVEEGHDDKPWYYDIKRHLEKQEYPENASVIDEKTLRRLASQFFLSGDVLYKRNYDMVLLRCVDK</sequence>
<name>A0A392QQP7_9FABA</name>
<dbReference type="Proteomes" id="UP000265520">
    <property type="component" value="Unassembled WGS sequence"/>
</dbReference>
<accession>A0A392QQP7</accession>
<comment type="caution">
    <text evidence="1">The sequence shown here is derived from an EMBL/GenBank/DDBJ whole genome shotgun (WGS) entry which is preliminary data.</text>
</comment>
<protein>
    <submittedName>
        <fullName evidence="1">Uncharacterized protein</fullName>
    </submittedName>
</protein>
<reference evidence="1 2" key="1">
    <citation type="journal article" date="2018" name="Front. Plant Sci.">
        <title>Red Clover (Trifolium pratense) and Zigzag Clover (T. medium) - A Picture of Genomic Similarities and Differences.</title>
        <authorList>
            <person name="Dluhosova J."/>
            <person name="Istvanek J."/>
            <person name="Nedelnik J."/>
            <person name="Repkova J."/>
        </authorList>
    </citation>
    <scope>NUCLEOTIDE SEQUENCE [LARGE SCALE GENOMIC DNA]</scope>
    <source>
        <strain evidence="2">cv. 10/8</strain>
        <tissue evidence="1">Leaf</tissue>
    </source>
</reference>
<dbReference type="PANTHER" id="PTHR48475:SF1">
    <property type="entry name" value="RNASE H TYPE-1 DOMAIN-CONTAINING PROTEIN"/>
    <property type="match status" value="1"/>
</dbReference>
<dbReference type="EMBL" id="LXQA010154885">
    <property type="protein sequence ID" value="MCI26711.1"/>
    <property type="molecule type" value="Genomic_DNA"/>
</dbReference>
<feature type="non-terminal residue" evidence="1">
    <location>
        <position position="120"/>
    </location>
</feature>